<evidence type="ECO:0000256" key="8">
    <source>
        <dbReference type="ARBA" id="ARBA00022621"/>
    </source>
</evidence>
<evidence type="ECO:0000256" key="21">
    <source>
        <dbReference type="RuleBase" id="RU000356"/>
    </source>
</evidence>
<evidence type="ECO:0000256" key="12">
    <source>
        <dbReference type="ARBA" id="ARBA00022857"/>
    </source>
</evidence>
<evidence type="ECO:0000256" key="18">
    <source>
        <dbReference type="ARBA" id="ARBA00033187"/>
    </source>
</evidence>
<dbReference type="InterPro" id="IPR000971">
    <property type="entry name" value="Globin"/>
</dbReference>
<dbReference type="SUPFAM" id="SSF63380">
    <property type="entry name" value="Riboflavin synthase domain-like"/>
    <property type="match status" value="1"/>
</dbReference>
<sequence>MNSTQQSLILATVPILKEHGITLTKYFYQRMFNGNPELRNIFNLGNQHSGKQQTALALAVLAYAENIANPAVLMPVLDRIGHKHVSIDIRPEHYAIVGKHLIGSIEEVLGDAASPEILDAWAAAYGELAAIMSGHESDIYASKLQQEHGWIGWRPFTISQKKKESSEITSFYLAPADGGLVPKHQPGQYISLKVYLPELGINQIRQYSISNEPDEKHYRISVKKERNAEMNVDGMISNHLHNQMEQGDLVEITAPSGNFILPGQLNKPITFISGGVGLTPFISMVSKLVAEKHTHGITWIHGCRGREVHAFKSDIDMLANAGTSFSKYIFYNHCTPEDKLEGIMEGYLDLKTLNSVHHQTETQYFICGPGAFIEKQLQDLKAFGVPSNQIFFEEFGPSVLSAN</sequence>
<dbReference type="InterPro" id="IPR039261">
    <property type="entry name" value="FNR_nucleotide-bd"/>
</dbReference>
<comment type="caution">
    <text evidence="24">The sequence shown here is derived from an EMBL/GenBank/DDBJ whole genome shotgun (WGS) entry which is preliminary data.</text>
</comment>
<dbReference type="EMBL" id="QGNZ01000004">
    <property type="protein sequence ID" value="PWS26339.1"/>
    <property type="molecule type" value="Genomic_DNA"/>
</dbReference>
<dbReference type="PROSITE" id="PS01033">
    <property type="entry name" value="GLOBIN"/>
    <property type="match status" value="1"/>
</dbReference>
<evidence type="ECO:0000256" key="9">
    <source>
        <dbReference type="ARBA" id="ARBA00022630"/>
    </source>
</evidence>
<name>A0A317EJR8_9SPHI</name>
<dbReference type="InterPro" id="IPR001433">
    <property type="entry name" value="OxRdtase_FAD/NAD-bd"/>
</dbReference>
<comment type="cofactor">
    <cofactor evidence="2">
        <name>FAD</name>
        <dbReference type="ChEBI" id="CHEBI:57692"/>
    </cofactor>
</comment>
<dbReference type="InterPro" id="IPR012292">
    <property type="entry name" value="Globin/Proto"/>
</dbReference>
<dbReference type="CDD" id="cd14779">
    <property type="entry name" value="FHP_Ae-globin-like"/>
    <property type="match status" value="1"/>
</dbReference>
<dbReference type="FunFam" id="1.10.490.10:FF:000003">
    <property type="entry name" value="Flavohemoprotein"/>
    <property type="match status" value="1"/>
</dbReference>
<evidence type="ECO:0000256" key="5">
    <source>
        <dbReference type="ARBA" id="ARBA00012229"/>
    </source>
</evidence>
<dbReference type="InterPro" id="IPR009050">
    <property type="entry name" value="Globin-like_sf"/>
</dbReference>
<dbReference type="FunFam" id="2.40.30.10:FF:000034">
    <property type="entry name" value="Flavohemoprotein"/>
    <property type="match status" value="1"/>
</dbReference>
<keyword evidence="25" id="KW-1185">Reference proteome</keyword>
<dbReference type="GO" id="GO:0071949">
    <property type="term" value="F:FAD binding"/>
    <property type="evidence" value="ECO:0007669"/>
    <property type="project" value="TreeGrafter"/>
</dbReference>
<dbReference type="PANTHER" id="PTHR43396">
    <property type="entry name" value="FLAVOHEMOPROTEIN"/>
    <property type="match status" value="1"/>
</dbReference>
<keyword evidence="14" id="KW-0408">Iron</keyword>
<evidence type="ECO:0000313" key="25">
    <source>
        <dbReference type="Proteomes" id="UP000245379"/>
    </source>
</evidence>
<evidence type="ECO:0000313" key="24">
    <source>
        <dbReference type="EMBL" id="PWS26339.1"/>
    </source>
</evidence>
<evidence type="ECO:0000256" key="3">
    <source>
        <dbReference type="ARBA" id="ARBA00006401"/>
    </source>
</evidence>
<evidence type="ECO:0000259" key="22">
    <source>
        <dbReference type="PROSITE" id="PS01033"/>
    </source>
</evidence>
<reference evidence="24 25" key="1">
    <citation type="submission" date="2018-05" db="EMBL/GenBank/DDBJ databases">
        <title>Pedobacter paludis sp. nov., isolated from wetland soil.</title>
        <authorList>
            <person name="Zhang Y."/>
            <person name="Wang G."/>
        </authorList>
    </citation>
    <scope>NUCLEOTIDE SEQUENCE [LARGE SCALE GENOMIC DNA]</scope>
    <source>
        <strain evidence="24 25">KCTC22721</strain>
    </source>
</reference>
<evidence type="ECO:0000256" key="6">
    <source>
        <dbReference type="ARBA" id="ARBA00014637"/>
    </source>
</evidence>
<dbReference type="Gene3D" id="2.40.30.10">
    <property type="entry name" value="Translation factors"/>
    <property type="match status" value="1"/>
</dbReference>
<gene>
    <name evidence="24" type="ORF">DHW03_16290</name>
</gene>
<comment type="catalytic activity">
    <reaction evidence="19">
        <text>2 nitric oxide + NADH + 2 O2 = 2 nitrate + NAD(+) + H(+)</text>
        <dbReference type="Rhea" id="RHEA:19469"/>
        <dbReference type="ChEBI" id="CHEBI:15378"/>
        <dbReference type="ChEBI" id="CHEBI:15379"/>
        <dbReference type="ChEBI" id="CHEBI:16480"/>
        <dbReference type="ChEBI" id="CHEBI:17632"/>
        <dbReference type="ChEBI" id="CHEBI:57540"/>
        <dbReference type="ChEBI" id="CHEBI:57945"/>
        <dbReference type="EC" id="1.14.12.17"/>
    </reaction>
</comment>
<comment type="similarity">
    <text evidence="3">In the C-terminal section; belongs to the flavoprotein pyridine nucleotide cytochrome reductase family.</text>
</comment>
<feature type="domain" description="Globin" evidence="22">
    <location>
        <begin position="1"/>
        <end position="137"/>
    </location>
</feature>
<dbReference type="GO" id="GO:0020037">
    <property type="term" value="F:heme binding"/>
    <property type="evidence" value="ECO:0007669"/>
    <property type="project" value="InterPro"/>
</dbReference>
<keyword evidence="7 21" id="KW-0349">Heme</keyword>
<evidence type="ECO:0000256" key="16">
    <source>
        <dbReference type="ARBA" id="ARBA00030024"/>
    </source>
</evidence>
<dbReference type="GO" id="GO:0019825">
    <property type="term" value="F:oxygen binding"/>
    <property type="evidence" value="ECO:0007669"/>
    <property type="project" value="InterPro"/>
</dbReference>
<keyword evidence="8 21" id="KW-0561">Oxygen transport</keyword>
<evidence type="ECO:0000256" key="20">
    <source>
        <dbReference type="ARBA" id="ARBA00049433"/>
    </source>
</evidence>
<dbReference type="PROSITE" id="PS51384">
    <property type="entry name" value="FAD_FR"/>
    <property type="match status" value="1"/>
</dbReference>
<dbReference type="SUPFAM" id="SSF46458">
    <property type="entry name" value="Globin-like"/>
    <property type="match status" value="1"/>
</dbReference>
<keyword evidence="11" id="KW-0274">FAD</keyword>
<keyword evidence="21" id="KW-0813">Transport</keyword>
<protein>
    <recommendedName>
        <fullName evidence="6">Flavohemoprotein</fullName>
        <ecNumber evidence="5">1.14.12.17</ecNumber>
    </recommendedName>
    <alternativeName>
        <fullName evidence="17">Flavohemoglobin</fullName>
    </alternativeName>
    <alternativeName>
        <fullName evidence="16">Hemoglobin-like protein</fullName>
    </alternativeName>
    <alternativeName>
        <fullName evidence="18">Nitric oxide dioxygenase</fullName>
    </alternativeName>
</protein>
<dbReference type="InterPro" id="IPR017938">
    <property type="entry name" value="Riboflavin_synthase-like_b-brl"/>
</dbReference>
<dbReference type="NCBIfam" id="NF009805">
    <property type="entry name" value="PRK13289.1"/>
    <property type="match status" value="1"/>
</dbReference>
<evidence type="ECO:0000256" key="11">
    <source>
        <dbReference type="ARBA" id="ARBA00022827"/>
    </source>
</evidence>
<evidence type="ECO:0000256" key="1">
    <source>
        <dbReference type="ARBA" id="ARBA00001970"/>
    </source>
</evidence>
<dbReference type="GO" id="GO:0046872">
    <property type="term" value="F:metal ion binding"/>
    <property type="evidence" value="ECO:0007669"/>
    <property type="project" value="UniProtKB-KW"/>
</dbReference>
<evidence type="ECO:0000256" key="10">
    <source>
        <dbReference type="ARBA" id="ARBA00022723"/>
    </source>
</evidence>
<keyword evidence="10" id="KW-0479">Metal-binding</keyword>
<dbReference type="PANTHER" id="PTHR43396:SF3">
    <property type="entry name" value="FLAVOHEMOPROTEIN"/>
    <property type="match status" value="1"/>
</dbReference>
<dbReference type="Gene3D" id="3.40.50.80">
    <property type="entry name" value="Nucleotide-binding domain of ferredoxin-NADP reductase (FNR) module"/>
    <property type="match status" value="1"/>
</dbReference>
<keyword evidence="9" id="KW-0285">Flavoprotein</keyword>
<evidence type="ECO:0000256" key="15">
    <source>
        <dbReference type="ARBA" id="ARBA00023027"/>
    </source>
</evidence>
<keyword evidence="15" id="KW-0520">NAD</keyword>
<dbReference type="Gene3D" id="1.10.490.10">
    <property type="entry name" value="Globins"/>
    <property type="match status" value="1"/>
</dbReference>
<dbReference type="Pfam" id="PF00042">
    <property type="entry name" value="Globin"/>
    <property type="match status" value="1"/>
</dbReference>
<dbReference type="InterPro" id="IPR017927">
    <property type="entry name" value="FAD-bd_FR_type"/>
</dbReference>
<dbReference type="Pfam" id="PF00175">
    <property type="entry name" value="NAD_binding_1"/>
    <property type="match status" value="1"/>
</dbReference>
<proteinExistence type="inferred from homology"/>
<dbReference type="EC" id="1.14.12.17" evidence="5"/>
<organism evidence="24 25">
    <name type="scientific">Pedobacter yonginense</name>
    <dbReference type="NCBI Taxonomy" id="651869"/>
    <lineage>
        <taxon>Bacteria</taxon>
        <taxon>Pseudomonadati</taxon>
        <taxon>Bacteroidota</taxon>
        <taxon>Sphingobacteriia</taxon>
        <taxon>Sphingobacteriales</taxon>
        <taxon>Sphingobacteriaceae</taxon>
        <taxon>Pedobacter</taxon>
    </lineage>
</organism>
<dbReference type="AlphaFoldDB" id="A0A317EJR8"/>
<keyword evidence="13" id="KW-0560">Oxidoreductase</keyword>
<evidence type="ECO:0000256" key="7">
    <source>
        <dbReference type="ARBA" id="ARBA00022617"/>
    </source>
</evidence>
<comment type="similarity">
    <text evidence="4">Belongs to the globin family. Two-domain flavohemoproteins subfamily.</text>
</comment>
<dbReference type="InterPro" id="IPR008333">
    <property type="entry name" value="Cbr1-like_FAD-bd_dom"/>
</dbReference>
<dbReference type="Proteomes" id="UP000245379">
    <property type="component" value="Unassembled WGS sequence"/>
</dbReference>
<evidence type="ECO:0000256" key="4">
    <source>
        <dbReference type="ARBA" id="ARBA00008414"/>
    </source>
</evidence>
<dbReference type="Pfam" id="PF00970">
    <property type="entry name" value="FAD_binding_6"/>
    <property type="match status" value="1"/>
</dbReference>
<dbReference type="RefSeq" id="WP_109926905.1">
    <property type="nucleotide sequence ID" value="NZ_QGNZ01000004.1"/>
</dbReference>
<dbReference type="SUPFAM" id="SSF52343">
    <property type="entry name" value="Ferredoxin reductase-like, C-terminal NADP-linked domain"/>
    <property type="match status" value="1"/>
</dbReference>
<evidence type="ECO:0000256" key="17">
    <source>
        <dbReference type="ARBA" id="ARBA00030929"/>
    </source>
</evidence>
<dbReference type="GO" id="GO:0071500">
    <property type="term" value="P:cellular response to nitrosative stress"/>
    <property type="evidence" value="ECO:0007669"/>
    <property type="project" value="TreeGrafter"/>
</dbReference>
<dbReference type="OrthoDB" id="9801223at2"/>
<feature type="domain" description="FAD-binding FR-type" evidence="23">
    <location>
        <begin position="151"/>
        <end position="262"/>
    </location>
</feature>
<evidence type="ECO:0000256" key="2">
    <source>
        <dbReference type="ARBA" id="ARBA00001974"/>
    </source>
</evidence>
<accession>A0A317EJR8</accession>
<evidence type="ECO:0000256" key="14">
    <source>
        <dbReference type="ARBA" id="ARBA00023004"/>
    </source>
</evidence>
<dbReference type="GO" id="GO:0005344">
    <property type="term" value="F:oxygen carrier activity"/>
    <property type="evidence" value="ECO:0007669"/>
    <property type="project" value="UniProtKB-KW"/>
</dbReference>
<evidence type="ECO:0000256" key="13">
    <source>
        <dbReference type="ARBA" id="ARBA00023002"/>
    </source>
</evidence>
<evidence type="ECO:0000256" key="19">
    <source>
        <dbReference type="ARBA" id="ARBA00048649"/>
    </source>
</evidence>
<comment type="cofactor">
    <cofactor evidence="1">
        <name>heme b</name>
        <dbReference type="ChEBI" id="CHEBI:60344"/>
    </cofactor>
</comment>
<dbReference type="GO" id="GO:0046210">
    <property type="term" value="P:nitric oxide catabolic process"/>
    <property type="evidence" value="ECO:0007669"/>
    <property type="project" value="TreeGrafter"/>
</dbReference>
<dbReference type="CDD" id="cd06184">
    <property type="entry name" value="flavohem_like_fad_nad_binding"/>
    <property type="match status" value="1"/>
</dbReference>
<comment type="catalytic activity">
    <reaction evidence="20">
        <text>2 nitric oxide + NADPH + 2 O2 = 2 nitrate + NADP(+) + H(+)</text>
        <dbReference type="Rhea" id="RHEA:19465"/>
        <dbReference type="ChEBI" id="CHEBI:15378"/>
        <dbReference type="ChEBI" id="CHEBI:15379"/>
        <dbReference type="ChEBI" id="CHEBI:16480"/>
        <dbReference type="ChEBI" id="CHEBI:17632"/>
        <dbReference type="ChEBI" id="CHEBI:57783"/>
        <dbReference type="ChEBI" id="CHEBI:58349"/>
        <dbReference type="EC" id="1.14.12.17"/>
    </reaction>
</comment>
<evidence type="ECO:0000259" key="23">
    <source>
        <dbReference type="PROSITE" id="PS51384"/>
    </source>
</evidence>
<keyword evidence="12" id="KW-0521">NADP</keyword>
<dbReference type="GO" id="GO:0008941">
    <property type="term" value="F:nitric oxide dioxygenase NAD(P)H activity"/>
    <property type="evidence" value="ECO:0007669"/>
    <property type="project" value="UniProtKB-EC"/>
</dbReference>